<feature type="binding site" evidence="3">
    <location>
        <position position="6"/>
    </location>
    <ligand>
        <name>a divalent metal cation</name>
        <dbReference type="ChEBI" id="CHEBI:60240"/>
        <label>1</label>
    </ligand>
</feature>
<dbReference type="Proteomes" id="UP000033870">
    <property type="component" value="Unassembled WGS sequence"/>
</dbReference>
<dbReference type="InterPro" id="IPR015991">
    <property type="entry name" value="TatD/YcfH-like"/>
</dbReference>
<evidence type="ECO:0000256" key="3">
    <source>
        <dbReference type="PIRSR" id="PIRSR005902-1"/>
    </source>
</evidence>
<dbReference type="Pfam" id="PF01026">
    <property type="entry name" value="TatD_DNase"/>
    <property type="match status" value="1"/>
</dbReference>
<dbReference type="PANTHER" id="PTHR46124:SF2">
    <property type="entry name" value="D-AMINOACYL-TRNA DEACYLASE"/>
    <property type="match status" value="1"/>
</dbReference>
<feature type="binding site" evidence="3">
    <location>
        <position position="172"/>
    </location>
    <ligand>
        <name>a divalent metal cation</name>
        <dbReference type="ChEBI" id="CHEBI:60240"/>
        <label>2</label>
    </ligand>
</feature>
<feature type="binding site" evidence="3">
    <location>
        <position position="148"/>
    </location>
    <ligand>
        <name>a divalent metal cation</name>
        <dbReference type="ChEBI" id="CHEBI:60240"/>
        <label>2</label>
    </ligand>
</feature>
<dbReference type="SUPFAM" id="SSF51556">
    <property type="entry name" value="Metallo-dependent hydrolases"/>
    <property type="match status" value="1"/>
</dbReference>
<dbReference type="InterPro" id="IPR032466">
    <property type="entry name" value="Metal_Hydrolase"/>
</dbReference>
<dbReference type="GO" id="GO:0046872">
    <property type="term" value="F:metal ion binding"/>
    <property type="evidence" value="ECO:0007669"/>
    <property type="project" value="UniProtKB-KW"/>
</dbReference>
<dbReference type="PATRIC" id="fig|1619044.3.peg.844"/>
<dbReference type="CDD" id="cd01310">
    <property type="entry name" value="TatD_DNAse"/>
    <property type="match status" value="1"/>
</dbReference>
<comment type="caution">
    <text evidence="4">The sequence shown here is derived from an EMBL/GenBank/DDBJ whole genome shotgun (WGS) entry which is preliminary data.</text>
</comment>
<evidence type="ECO:0000313" key="4">
    <source>
        <dbReference type="EMBL" id="KKW42028.1"/>
    </source>
</evidence>
<feature type="binding site" evidence="3">
    <location>
        <position position="106"/>
    </location>
    <ligand>
        <name>a divalent metal cation</name>
        <dbReference type="ChEBI" id="CHEBI:60240"/>
        <label>1</label>
    </ligand>
</feature>
<organism evidence="4 5">
    <name type="scientific">Candidatus Magasanikbacteria bacterium GW2011_GWA2_56_11</name>
    <dbReference type="NCBI Taxonomy" id="1619044"/>
    <lineage>
        <taxon>Bacteria</taxon>
        <taxon>Candidatus Magasanikiibacteriota</taxon>
    </lineage>
</organism>
<dbReference type="GO" id="GO:0005829">
    <property type="term" value="C:cytosol"/>
    <property type="evidence" value="ECO:0007669"/>
    <property type="project" value="TreeGrafter"/>
</dbReference>
<keyword evidence="1 3" id="KW-0479">Metal-binding</keyword>
<evidence type="ECO:0000256" key="2">
    <source>
        <dbReference type="ARBA" id="ARBA00022801"/>
    </source>
</evidence>
<keyword evidence="2 4" id="KW-0378">Hydrolase</keyword>
<dbReference type="FunFam" id="3.20.20.140:FF:000005">
    <property type="entry name" value="TatD family hydrolase"/>
    <property type="match status" value="1"/>
</dbReference>
<dbReference type="NCBIfam" id="TIGR00010">
    <property type="entry name" value="YchF/TatD family DNA exonuclease"/>
    <property type="match status" value="1"/>
</dbReference>
<gene>
    <name evidence="4" type="ORF">UY92_C0011G0050</name>
</gene>
<reference evidence="4 5" key="1">
    <citation type="journal article" date="2015" name="Nature">
        <title>rRNA introns, odd ribosomes, and small enigmatic genomes across a large radiation of phyla.</title>
        <authorList>
            <person name="Brown C.T."/>
            <person name="Hug L.A."/>
            <person name="Thomas B.C."/>
            <person name="Sharon I."/>
            <person name="Castelle C.J."/>
            <person name="Singh A."/>
            <person name="Wilkins M.J."/>
            <person name="Williams K.H."/>
            <person name="Banfield J.F."/>
        </authorList>
    </citation>
    <scope>NUCLEOTIDE SEQUENCE [LARGE SCALE GENOMIC DNA]</scope>
</reference>
<dbReference type="EMBL" id="LCRX01000011">
    <property type="protein sequence ID" value="KKW42028.1"/>
    <property type="molecule type" value="Genomic_DNA"/>
</dbReference>
<evidence type="ECO:0000256" key="1">
    <source>
        <dbReference type="ARBA" id="ARBA00022723"/>
    </source>
</evidence>
<evidence type="ECO:0000313" key="5">
    <source>
        <dbReference type="Proteomes" id="UP000033870"/>
    </source>
</evidence>
<dbReference type="PIRSF" id="PIRSF005902">
    <property type="entry name" value="DNase_TatD"/>
    <property type="match status" value="1"/>
</dbReference>
<dbReference type="PANTHER" id="PTHR46124">
    <property type="entry name" value="D-AMINOACYL-TRNA DEACYLASE"/>
    <property type="match status" value="1"/>
</dbReference>
<dbReference type="InterPro" id="IPR001130">
    <property type="entry name" value="TatD-like"/>
</dbReference>
<protein>
    <submittedName>
        <fullName evidence="4">Hydrolase, TatD family</fullName>
    </submittedName>
</protein>
<name>A0A0G1YEY0_9BACT</name>
<feature type="binding site" evidence="3">
    <location>
        <position position="8"/>
    </location>
    <ligand>
        <name>a divalent metal cation</name>
        <dbReference type="ChEBI" id="CHEBI:60240"/>
        <label>1</label>
    </ligand>
</feature>
<feature type="binding site" evidence="3">
    <location>
        <position position="229"/>
    </location>
    <ligand>
        <name>a divalent metal cation</name>
        <dbReference type="ChEBI" id="CHEBI:60240"/>
        <label>1</label>
    </ligand>
</feature>
<dbReference type="STRING" id="1619044.UY92_C0011G0050"/>
<dbReference type="GO" id="GO:0004536">
    <property type="term" value="F:DNA nuclease activity"/>
    <property type="evidence" value="ECO:0007669"/>
    <property type="project" value="InterPro"/>
</dbReference>
<accession>A0A0G1YEY0</accession>
<sequence>MIIDTHCHIQFRGLDTDREAVIARGRQKGLILNLVGTQKDTSRRAVELSRQHPDMYATIGTHPNHLFPTHIDEEESHFMSREEDFDEEYYGNLYQTAPNKIIGVGETGLDLYHLPADIPLETILSKQKEVFVKHVNFALKYGLALVIHVREAHEQMIELLASLPALPRATVHCYTGNWALAQKYLDFGFYIGFTGVITFPPKKLDPAPQLALLEAVEKIPLERVVVETDAPYLAPQAYRGQRSEPWMTAEVIKKIAAVRGLDYAAVEQAVFENSLRLFAKIKVA</sequence>
<proteinExistence type="predicted"/>
<dbReference type="AlphaFoldDB" id="A0A0G1YEY0"/>
<dbReference type="GO" id="GO:0016788">
    <property type="term" value="F:hydrolase activity, acting on ester bonds"/>
    <property type="evidence" value="ECO:0007669"/>
    <property type="project" value="InterPro"/>
</dbReference>
<dbReference type="Gene3D" id="3.20.20.140">
    <property type="entry name" value="Metal-dependent hydrolases"/>
    <property type="match status" value="1"/>
</dbReference>